<accession>A0A251X4B7</accession>
<dbReference type="Proteomes" id="UP000194664">
    <property type="component" value="Unassembled WGS sequence"/>
</dbReference>
<protein>
    <submittedName>
        <fullName evidence="2">Alpha/beta hydrolase</fullName>
    </submittedName>
</protein>
<dbReference type="PANTHER" id="PTHR43433:SF5">
    <property type="entry name" value="AB HYDROLASE-1 DOMAIN-CONTAINING PROTEIN"/>
    <property type="match status" value="1"/>
</dbReference>
<feature type="domain" description="AB hydrolase-1" evidence="1">
    <location>
        <begin position="18"/>
        <end position="255"/>
    </location>
</feature>
<dbReference type="PANTHER" id="PTHR43433">
    <property type="entry name" value="HYDROLASE, ALPHA/BETA FOLD FAMILY PROTEIN"/>
    <property type="match status" value="1"/>
</dbReference>
<dbReference type="GO" id="GO:0016787">
    <property type="term" value="F:hydrolase activity"/>
    <property type="evidence" value="ECO:0007669"/>
    <property type="project" value="UniProtKB-KW"/>
</dbReference>
<name>A0A251X4B7_9RHOB</name>
<dbReference type="InterPro" id="IPR000073">
    <property type="entry name" value="AB_hydrolase_1"/>
</dbReference>
<dbReference type="Pfam" id="PF00561">
    <property type="entry name" value="Abhydrolase_1"/>
    <property type="match status" value="1"/>
</dbReference>
<comment type="caution">
    <text evidence="2">The sequence shown here is derived from an EMBL/GenBank/DDBJ whole genome shotgun (WGS) entry which is preliminary data.</text>
</comment>
<dbReference type="InterPro" id="IPR050471">
    <property type="entry name" value="AB_hydrolase"/>
</dbReference>
<keyword evidence="3" id="KW-1185">Reference proteome</keyword>
<dbReference type="EMBL" id="MSPP01000001">
    <property type="protein sequence ID" value="OUD11003.1"/>
    <property type="molecule type" value="Genomic_DNA"/>
</dbReference>
<proteinExistence type="predicted"/>
<evidence type="ECO:0000313" key="2">
    <source>
        <dbReference type="EMBL" id="OUD11003.1"/>
    </source>
</evidence>
<gene>
    <name evidence="2" type="ORF">BVC71_02060</name>
</gene>
<sequence>MTADNVRIAYKISGKGLPVLALAGLTRDGRDFDFMAQALPFDCQLIRPDSRGRGASGWADPTSYTILQETQDVIALMDHLGIEKGAIIGTSRGGLIAMVMAMMVPDRLAGVFFNDIGPELDPIGLSRIDTYLGVQPKAKTLEDMAVALSKTSGFEDVPMDRWRDQAARQFEQTYNGLKLSYDPDLRVAFEMGQSQPQPDLWPMFDACLGRPLAVVRGENSDLMSADTVGKMAERCPDLVTAIAAGRGHVPFLDEPESTAALSEWFSRFNGQY</sequence>
<keyword evidence="2" id="KW-0378">Hydrolase</keyword>
<dbReference type="SUPFAM" id="SSF53474">
    <property type="entry name" value="alpha/beta-Hydrolases"/>
    <property type="match status" value="1"/>
</dbReference>
<dbReference type="OrthoDB" id="9791366at2"/>
<dbReference type="InterPro" id="IPR029058">
    <property type="entry name" value="AB_hydrolase_fold"/>
</dbReference>
<evidence type="ECO:0000259" key="1">
    <source>
        <dbReference type="Pfam" id="PF00561"/>
    </source>
</evidence>
<organism evidence="2 3">
    <name type="scientific">Marivivens niveibacter</name>
    <dbReference type="NCBI Taxonomy" id="1930667"/>
    <lineage>
        <taxon>Bacteria</taxon>
        <taxon>Pseudomonadati</taxon>
        <taxon>Pseudomonadota</taxon>
        <taxon>Alphaproteobacteria</taxon>
        <taxon>Rhodobacterales</taxon>
        <taxon>Paracoccaceae</taxon>
        <taxon>Marivivens group</taxon>
        <taxon>Marivivens</taxon>
    </lineage>
</organism>
<reference evidence="2 3" key="1">
    <citation type="submission" date="2016-12" db="EMBL/GenBank/DDBJ databases">
        <title>The draft genome sequence of HSLHS2.</title>
        <authorList>
            <person name="Hu D."/>
            <person name="Wang L."/>
            <person name="Shao Z."/>
        </authorList>
    </citation>
    <scope>NUCLEOTIDE SEQUENCE [LARGE SCALE GENOMIC DNA]</scope>
    <source>
        <strain evidence="2">MCCC 1A06712</strain>
    </source>
</reference>
<dbReference type="Gene3D" id="3.40.50.1820">
    <property type="entry name" value="alpha/beta hydrolase"/>
    <property type="match status" value="1"/>
</dbReference>
<dbReference type="AlphaFoldDB" id="A0A251X4B7"/>
<evidence type="ECO:0000313" key="3">
    <source>
        <dbReference type="Proteomes" id="UP000194664"/>
    </source>
</evidence>